<dbReference type="KEGG" id="aalg:AREALGSMS7_03444"/>
<keyword evidence="1" id="KW-0732">Signal</keyword>
<evidence type="ECO:0000313" key="2">
    <source>
        <dbReference type="EMBL" id="ASO06865.1"/>
    </source>
</evidence>
<gene>
    <name evidence="2" type="ORF">AREALGSMS7_03444</name>
</gene>
<sequence length="81" mass="8948">MKTKIFNFVLPVFAILLAVGFAFATEANIVSQTAYYNHPILGVQSTTVGDECQPDNANPCTFNGQQLYQEQELATPLKRPI</sequence>
<dbReference type="InterPro" id="IPR045391">
    <property type="entry name" value="DUF6520"/>
</dbReference>
<dbReference type="AlphaFoldDB" id="A0A221UZT6"/>
<dbReference type="EMBL" id="CP022515">
    <property type="protein sequence ID" value="ASO06865.1"/>
    <property type="molecule type" value="Genomic_DNA"/>
</dbReference>
<dbReference type="Proteomes" id="UP000204551">
    <property type="component" value="Chromosome"/>
</dbReference>
<accession>A0A221UZT6</accession>
<feature type="signal peptide" evidence="1">
    <location>
        <begin position="1"/>
        <end position="24"/>
    </location>
</feature>
<proteinExistence type="predicted"/>
<feature type="chain" id="PRO_5012872137" description="Secreted protein" evidence="1">
    <location>
        <begin position="25"/>
        <end position="81"/>
    </location>
</feature>
<protein>
    <recommendedName>
        <fullName evidence="4">Secreted protein</fullName>
    </recommendedName>
</protein>
<evidence type="ECO:0000313" key="3">
    <source>
        <dbReference type="Proteomes" id="UP000204551"/>
    </source>
</evidence>
<organism evidence="2 3">
    <name type="scientific">Arenibacter algicola</name>
    <dbReference type="NCBI Taxonomy" id="616991"/>
    <lineage>
        <taxon>Bacteria</taxon>
        <taxon>Pseudomonadati</taxon>
        <taxon>Bacteroidota</taxon>
        <taxon>Flavobacteriia</taxon>
        <taxon>Flavobacteriales</taxon>
        <taxon>Flavobacteriaceae</taxon>
        <taxon>Arenibacter</taxon>
    </lineage>
</organism>
<reference evidence="2 3" key="1">
    <citation type="submission" date="2017-07" db="EMBL/GenBank/DDBJ databases">
        <title>Genome Sequence of Arenibacter algicola Strain SMS7 Isolated from a culture of the Diatom Skeletonema marinoi.</title>
        <authorList>
            <person name="Topel M."/>
            <person name="Pinder M.I.M."/>
            <person name="Johansson O.N."/>
            <person name="Kourtchenko O."/>
            <person name="Godhe A."/>
            <person name="Clarke A.K."/>
        </authorList>
    </citation>
    <scope>NUCLEOTIDE SEQUENCE [LARGE SCALE GENOMIC DNA]</scope>
    <source>
        <strain evidence="2 3">SMS7</strain>
    </source>
</reference>
<evidence type="ECO:0000256" key="1">
    <source>
        <dbReference type="SAM" id="SignalP"/>
    </source>
</evidence>
<name>A0A221UZT6_9FLAO</name>
<dbReference type="RefSeq" id="WP_093979255.1">
    <property type="nucleotide sequence ID" value="NZ_CP022515.1"/>
</dbReference>
<dbReference type="Pfam" id="PF20130">
    <property type="entry name" value="DUF6520"/>
    <property type="match status" value="1"/>
</dbReference>
<evidence type="ECO:0008006" key="4">
    <source>
        <dbReference type="Google" id="ProtNLM"/>
    </source>
</evidence>